<evidence type="ECO:0000313" key="2">
    <source>
        <dbReference type="EMBL" id="GBM33727.1"/>
    </source>
</evidence>
<dbReference type="Proteomes" id="UP000499080">
    <property type="component" value="Unassembled WGS sequence"/>
</dbReference>
<evidence type="ECO:0000259" key="1">
    <source>
        <dbReference type="Pfam" id="PF23663"/>
    </source>
</evidence>
<accession>A0A4Y2EYW0</accession>
<evidence type="ECO:0000313" key="3">
    <source>
        <dbReference type="Proteomes" id="UP000499080"/>
    </source>
</evidence>
<name>A0A4Y2EYW0_ARAVE</name>
<feature type="domain" description="SCAN" evidence="1">
    <location>
        <begin position="2"/>
        <end position="45"/>
    </location>
</feature>
<dbReference type="InterPro" id="IPR057560">
    <property type="entry name" value="Znf_SCAND3"/>
</dbReference>
<comment type="caution">
    <text evidence="2">The sequence shown here is derived from an EMBL/GenBank/DDBJ whole genome shotgun (WGS) entry which is preliminary data.</text>
</comment>
<dbReference type="AlphaFoldDB" id="A0A4Y2EYW0"/>
<proteinExistence type="predicted"/>
<dbReference type="EMBL" id="BGPR01000740">
    <property type="protein sequence ID" value="GBM33727.1"/>
    <property type="molecule type" value="Genomic_DNA"/>
</dbReference>
<sequence length="141" mass="16172">MRKSCDMFVHEICGEINHKEEGYGKNVLCNICKKNMDQKIQRDEAKKYLEKQEKKMLAVSKAKHPNVEEGVTVRIKVPEVDRAKTDACSILAVVLSKTEHFFYKLGTKTGILKQLYAKSEFSVLKQRFLTKEDVPAVKIPL</sequence>
<protein>
    <recommendedName>
        <fullName evidence="1">SCAN domain-containing protein</fullName>
    </recommendedName>
</protein>
<gene>
    <name evidence="2" type="ORF">AVEN_47034_1</name>
</gene>
<dbReference type="OrthoDB" id="6422270at2759"/>
<reference evidence="2 3" key="1">
    <citation type="journal article" date="2019" name="Sci. Rep.">
        <title>Orb-weaving spider Araneus ventricosus genome elucidates the spidroin gene catalogue.</title>
        <authorList>
            <person name="Kono N."/>
            <person name="Nakamura H."/>
            <person name="Ohtoshi R."/>
            <person name="Moran D.A.P."/>
            <person name="Shinohara A."/>
            <person name="Yoshida Y."/>
            <person name="Fujiwara M."/>
            <person name="Mori M."/>
            <person name="Tomita M."/>
            <person name="Arakawa K."/>
        </authorList>
    </citation>
    <scope>NUCLEOTIDE SEQUENCE [LARGE SCALE GENOMIC DNA]</scope>
</reference>
<dbReference type="Pfam" id="PF23663">
    <property type="entry name" value="Znf_SCAND3"/>
    <property type="match status" value="1"/>
</dbReference>
<keyword evidence="3" id="KW-1185">Reference proteome</keyword>
<organism evidence="2 3">
    <name type="scientific">Araneus ventricosus</name>
    <name type="common">Orbweaver spider</name>
    <name type="synonym">Epeira ventricosa</name>
    <dbReference type="NCBI Taxonomy" id="182803"/>
    <lineage>
        <taxon>Eukaryota</taxon>
        <taxon>Metazoa</taxon>
        <taxon>Ecdysozoa</taxon>
        <taxon>Arthropoda</taxon>
        <taxon>Chelicerata</taxon>
        <taxon>Arachnida</taxon>
        <taxon>Araneae</taxon>
        <taxon>Araneomorphae</taxon>
        <taxon>Entelegynae</taxon>
        <taxon>Araneoidea</taxon>
        <taxon>Araneidae</taxon>
        <taxon>Araneus</taxon>
    </lineage>
</organism>